<dbReference type="PANTHER" id="PTHR43394:SF1">
    <property type="entry name" value="ATP-BINDING CASSETTE SUB-FAMILY B MEMBER 10, MITOCHONDRIAL"/>
    <property type="match status" value="1"/>
</dbReference>
<comment type="caution">
    <text evidence="1">The sequence shown here is derived from an EMBL/GenBank/DDBJ whole genome shotgun (WGS) entry which is preliminary data.</text>
</comment>
<dbReference type="PANTHER" id="PTHR43394">
    <property type="entry name" value="ATP-DEPENDENT PERMEASE MDL1, MITOCHONDRIAL"/>
    <property type="match status" value="1"/>
</dbReference>
<reference evidence="1 2" key="1">
    <citation type="journal article" date="2011" name="EMBO J.">
        <title>Structural diversity of bacterial flagellar motors.</title>
        <authorList>
            <person name="Chen S."/>
            <person name="Beeby M."/>
            <person name="Murphy G.E."/>
            <person name="Leadbetter J.R."/>
            <person name="Hendrixson D.R."/>
            <person name="Briegel A."/>
            <person name="Li Z."/>
            <person name="Shi J."/>
            <person name="Tocheva E.I."/>
            <person name="Muller A."/>
            <person name="Dobro M.J."/>
            <person name="Jensen G.J."/>
        </authorList>
    </citation>
    <scope>NUCLEOTIDE SEQUENCE [LARGE SCALE GENOMIC DNA]</scope>
    <source>
        <strain evidence="1 2">DSM 6540</strain>
    </source>
</reference>
<dbReference type="RefSeq" id="WP_004094902.1">
    <property type="nucleotide sequence ID" value="NZ_AFGF01000073.1"/>
</dbReference>
<dbReference type="eggNOG" id="COG1132">
    <property type="taxonomic scope" value="Bacteria"/>
</dbReference>
<organism evidence="1 2">
    <name type="scientific">Acetonema longum DSM 6540</name>
    <dbReference type="NCBI Taxonomy" id="1009370"/>
    <lineage>
        <taxon>Bacteria</taxon>
        <taxon>Bacillati</taxon>
        <taxon>Bacillota</taxon>
        <taxon>Negativicutes</taxon>
        <taxon>Acetonemataceae</taxon>
        <taxon>Acetonema</taxon>
    </lineage>
</organism>
<dbReference type="Proteomes" id="UP000003240">
    <property type="component" value="Unassembled WGS sequence"/>
</dbReference>
<dbReference type="EMBL" id="AFGF01000073">
    <property type="protein sequence ID" value="EGO64204.1"/>
    <property type="molecule type" value="Genomic_DNA"/>
</dbReference>
<dbReference type="InterPro" id="IPR027417">
    <property type="entry name" value="P-loop_NTPase"/>
</dbReference>
<evidence type="ECO:0000313" key="1">
    <source>
        <dbReference type="EMBL" id="EGO64204.1"/>
    </source>
</evidence>
<dbReference type="SUPFAM" id="SSF52540">
    <property type="entry name" value="P-loop containing nucleoside triphosphate hydrolases"/>
    <property type="match status" value="1"/>
</dbReference>
<proteinExistence type="predicted"/>
<name>F7NIC0_9FIRM</name>
<dbReference type="GO" id="GO:0015421">
    <property type="term" value="F:ABC-type oligopeptide transporter activity"/>
    <property type="evidence" value="ECO:0007669"/>
    <property type="project" value="TreeGrafter"/>
</dbReference>
<dbReference type="STRING" id="1009370.ALO_09094"/>
<dbReference type="InterPro" id="IPR039421">
    <property type="entry name" value="Type_1_exporter"/>
</dbReference>
<dbReference type="Gene3D" id="3.40.50.300">
    <property type="entry name" value="P-loop containing nucleotide triphosphate hydrolases"/>
    <property type="match status" value="1"/>
</dbReference>
<protein>
    <submittedName>
        <fullName evidence="1">ABC transporter</fullName>
    </submittedName>
</protein>
<accession>F7NIC0</accession>
<gene>
    <name evidence="1" type="ORF">ALO_09094</name>
</gene>
<sequence>MKREVRDATVILVAQRISTIMDADQIIVLDDGRIAGIGTHRELMDSCLVYQQIAHSQLSREELA</sequence>
<evidence type="ECO:0000313" key="2">
    <source>
        <dbReference type="Proteomes" id="UP000003240"/>
    </source>
</evidence>
<dbReference type="AlphaFoldDB" id="F7NIC0"/>
<keyword evidence="2" id="KW-1185">Reference proteome</keyword>